<keyword evidence="5" id="KW-1185">Reference proteome</keyword>
<proteinExistence type="predicted"/>
<dbReference type="PANTHER" id="PTHR43553:SF24">
    <property type="entry name" value="ENERGY-COUPLING FACTOR TRANSPORTER ATP-BINDING PROTEIN ECFA1"/>
    <property type="match status" value="1"/>
</dbReference>
<dbReference type="AlphaFoldDB" id="A0A1I7DE39"/>
<dbReference type="PANTHER" id="PTHR43553">
    <property type="entry name" value="HEAVY METAL TRANSPORTER"/>
    <property type="match status" value="1"/>
</dbReference>
<evidence type="ECO:0000313" key="4">
    <source>
        <dbReference type="EMBL" id="SFU09930.1"/>
    </source>
</evidence>
<dbReference type="GO" id="GO:0042626">
    <property type="term" value="F:ATPase-coupled transmembrane transporter activity"/>
    <property type="evidence" value="ECO:0007669"/>
    <property type="project" value="TreeGrafter"/>
</dbReference>
<gene>
    <name evidence="4" type="ORF">SAMN05216236_12658</name>
</gene>
<keyword evidence="2" id="KW-0547">Nucleotide-binding</keyword>
<dbReference type="GO" id="GO:0005524">
    <property type="term" value="F:ATP binding"/>
    <property type="evidence" value="ECO:0007669"/>
    <property type="project" value="UniProtKB-KW"/>
</dbReference>
<keyword evidence="3 4" id="KW-0067">ATP-binding</keyword>
<dbReference type="InterPro" id="IPR027417">
    <property type="entry name" value="P-loop_NTPase"/>
</dbReference>
<dbReference type="Proteomes" id="UP000182466">
    <property type="component" value="Unassembled WGS sequence"/>
</dbReference>
<dbReference type="EMBL" id="FPAW01000026">
    <property type="protein sequence ID" value="SFU09930.1"/>
    <property type="molecule type" value="Genomic_DNA"/>
</dbReference>
<evidence type="ECO:0000256" key="2">
    <source>
        <dbReference type="ARBA" id="ARBA00022741"/>
    </source>
</evidence>
<reference evidence="4 5" key="1">
    <citation type="submission" date="2016-10" db="EMBL/GenBank/DDBJ databases">
        <authorList>
            <person name="de Groot N.N."/>
        </authorList>
    </citation>
    <scope>NUCLEOTIDE SEQUENCE [LARGE SCALE GENOMIC DNA]</scope>
    <source>
        <strain evidence="4 5">CGMCC 1.10959</strain>
    </source>
</reference>
<evidence type="ECO:0000313" key="5">
    <source>
        <dbReference type="Proteomes" id="UP000182466"/>
    </source>
</evidence>
<evidence type="ECO:0000256" key="3">
    <source>
        <dbReference type="ARBA" id="ARBA00022840"/>
    </source>
</evidence>
<sequence length="86" mass="9804">MIALIGVLVMQPRLIVFDEPTTLLDLWNKRRFMSAIDELDENLVIVSHDLPLLEKFDRIIHIDAGEVVNDGDPQSVIDGYVRQSQC</sequence>
<organism evidence="4 5">
    <name type="scientific">Sedimentitalea nanhaiensis</name>
    <dbReference type="NCBI Taxonomy" id="999627"/>
    <lineage>
        <taxon>Bacteria</taxon>
        <taxon>Pseudomonadati</taxon>
        <taxon>Pseudomonadota</taxon>
        <taxon>Alphaproteobacteria</taxon>
        <taxon>Rhodobacterales</taxon>
        <taxon>Paracoccaceae</taxon>
        <taxon>Sedimentitalea</taxon>
    </lineage>
</organism>
<protein>
    <submittedName>
        <fullName evidence="4">Biotin transport system ATP-binding protein</fullName>
    </submittedName>
</protein>
<keyword evidence="1" id="KW-0813">Transport</keyword>
<dbReference type="InterPro" id="IPR050095">
    <property type="entry name" value="ECF_ABC_transporter_ATP-bd"/>
</dbReference>
<dbReference type="GO" id="GO:0043190">
    <property type="term" value="C:ATP-binding cassette (ABC) transporter complex"/>
    <property type="evidence" value="ECO:0007669"/>
    <property type="project" value="TreeGrafter"/>
</dbReference>
<evidence type="ECO:0000256" key="1">
    <source>
        <dbReference type="ARBA" id="ARBA00022448"/>
    </source>
</evidence>
<name>A0A1I7DE39_9RHOB</name>
<dbReference type="SUPFAM" id="SSF52540">
    <property type="entry name" value="P-loop containing nucleoside triphosphate hydrolases"/>
    <property type="match status" value="1"/>
</dbReference>
<accession>A0A1I7DE39</accession>
<dbReference type="STRING" id="999627.SAMN05216236_12658"/>
<dbReference type="Gene3D" id="3.40.50.300">
    <property type="entry name" value="P-loop containing nucleotide triphosphate hydrolases"/>
    <property type="match status" value="1"/>
</dbReference>